<sequence>MESCAPFDAAQGYAMALTRYVDCQAALLGEGGYAALSASNSPIIIALGGLLTILIAFQGYRLLLGEQLVLRDGILLAAKIGLVLAFATQWSAYRSVVYNLAIEAPQEVMALLPGAGGGSGRSFPARLQTSYQTIAELTRPSPNPAPIAVAPPQEGAAVAPIATASPPILSYSLAGNPLLTTAGILLLVSGLVVLVTVRLVAGLLLALGPLFFACLLFDATRGLFEGWVRALLGTAIASVATGVLLGIEMSIVEPQLANVIGAMMAGTLPVLAPGEILATILIFTLATLIALAIALKMGAGFRFLERGWALGARMSERWRAMAPAAAPNAVTLTNPARSQEEGRSRAAMMSDAIKISDQWGMRPALAGTGPDPTRRIEISDRGAIEPRPTPLGQSYRRTGNQRRTKSMSQRNGRT</sequence>
<dbReference type="Proteomes" id="UP001059971">
    <property type="component" value="Chromosome 1"/>
</dbReference>
<feature type="transmembrane region" description="Helical" evidence="7">
    <location>
        <begin position="276"/>
        <end position="295"/>
    </location>
</feature>
<feature type="region of interest" description="Disordered" evidence="6">
    <location>
        <begin position="362"/>
        <end position="414"/>
    </location>
</feature>
<dbReference type="Pfam" id="PF04610">
    <property type="entry name" value="TrbL"/>
    <property type="match status" value="2"/>
</dbReference>
<feature type="transmembrane region" description="Helical" evidence="7">
    <location>
        <begin position="227"/>
        <end position="247"/>
    </location>
</feature>
<protein>
    <submittedName>
        <fullName evidence="8">Type VI secretion protein</fullName>
    </submittedName>
</protein>
<evidence type="ECO:0000256" key="2">
    <source>
        <dbReference type="ARBA" id="ARBA00007802"/>
    </source>
</evidence>
<keyword evidence="4 7" id="KW-1133">Transmembrane helix</keyword>
<comment type="similarity">
    <text evidence="2">Belongs to the TrbL/VirB6 family.</text>
</comment>
<evidence type="ECO:0000256" key="1">
    <source>
        <dbReference type="ARBA" id="ARBA00004141"/>
    </source>
</evidence>
<evidence type="ECO:0000256" key="4">
    <source>
        <dbReference type="ARBA" id="ARBA00022989"/>
    </source>
</evidence>
<keyword evidence="9" id="KW-1185">Reference proteome</keyword>
<evidence type="ECO:0000256" key="5">
    <source>
        <dbReference type="ARBA" id="ARBA00023136"/>
    </source>
</evidence>
<name>A0ABM7FTK3_9SPHN</name>
<gene>
    <name evidence="8" type="ORF">SBA_ch1_06020</name>
</gene>
<feature type="transmembrane region" description="Helical" evidence="7">
    <location>
        <begin position="43"/>
        <end position="63"/>
    </location>
</feature>
<dbReference type="InterPro" id="IPR007688">
    <property type="entry name" value="Conjugal_tfr_TrbL/VirB6"/>
</dbReference>
<keyword evidence="3 7" id="KW-0812">Transmembrane</keyword>
<organism evidence="8 9">
    <name type="scientific">Sphingomonas bisphenolicum</name>
    <dbReference type="NCBI Taxonomy" id="296544"/>
    <lineage>
        <taxon>Bacteria</taxon>
        <taxon>Pseudomonadati</taxon>
        <taxon>Pseudomonadota</taxon>
        <taxon>Alphaproteobacteria</taxon>
        <taxon>Sphingomonadales</taxon>
        <taxon>Sphingomonadaceae</taxon>
        <taxon>Sphingomonas</taxon>
    </lineage>
</organism>
<reference evidence="8" key="1">
    <citation type="submission" date="2018-07" db="EMBL/GenBank/DDBJ databases">
        <title>Complete genome sequence of Sphingomonas bisphenolicum strain AO1, a bisphenol A degradative bacterium isolated from Japanese farm field.</title>
        <authorList>
            <person name="Murakami M."/>
            <person name="Koh M."/>
            <person name="Koba S."/>
            <person name="Matsumura Y."/>
        </authorList>
    </citation>
    <scope>NUCLEOTIDE SEQUENCE</scope>
    <source>
        <strain evidence="8">AO1</strain>
    </source>
</reference>
<feature type="transmembrane region" description="Helical" evidence="7">
    <location>
        <begin position="182"/>
        <end position="215"/>
    </location>
</feature>
<accession>A0ABM7FTK3</accession>
<evidence type="ECO:0000256" key="7">
    <source>
        <dbReference type="SAM" id="Phobius"/>
    </source>
</evidence>
<evidence type="ECO:0000256" key="6">
    <source>
        <dbReference type="SAM" id="MobiDB-lite"/>
    </source>
</evidence>
<evidence type="ECO:0000313" key="9">
    <source>
        <dbReference type="Proteomes" id="UP001059971"/>
    </source>
</evidence>
<keyword evidence="5 7" id="KW-0472">Membrane</keyword>
<evidence type="ECO:0000256" key="3">
    <source>
        <dbReference type="ARBA" id="ARBA00022692"/>
    </source>
</evidence>
<dbReference type="EMBL" id="AP018817">
    <property type="protein sequence ID" value="BBF68402.1"/>
    <property type="molecule type" value="Genomic_DNA"/>
</dbReference>
<comment type="subcellular location">
    <subcellularLocation>
        <location evidence="1">Membrane</location>
        <topology evidence="1">Multi-pass membrane protein</topology>
    </subcellularLocation>
</comment>
<evidence type="ECO:0000313" key="8">
    <source>
        <dbReference type="EMBL" id="BBF68402.1"/>
    </source>
</evidence>
<proteinExistence type="inferred from homology"/>
<dbReference type="RefSeq" id="WP_261935850.1">
    <property type="nucleotide sequence ID" value="NZ_AP018817.1"/>
</dbReference>
<feature type="compositionally biased region" description="Basic and acidic residues" evidence="6">
    <location>
        <begin position="372"/>
        <end position="384"/>
    </location>
</feature>